<feature type="compositionally biased region" description="Gly residues" evidence="1">
    <location>
        <begin position="10"/>
        <end position="21"/>
    </location>
</feature>
<evidence type="ECO:0000256" key="1">
    <source>
        <dbReference type="SAM" id="MobiDB-lite"/>
    </source>
</evidence>
<dbReference type="EMBL" id="BAND01000063">
    <property type="protein sequence ID" value="GAJ29465.1"/>
    <property type="molecule type" value="Genomic_DNA"/>
</dbReference>
<organism evidence="2 3">
    <name type="scientific">Acidomonas methanolica NBRC 104435</name>
    <dbReference type="NCBI Taxonomy" id="1231351"/>
    <lineage>
        <taxon>Bacteria</taxon>
        <taxon>Pseudomonadati</taxon>
        <taxon>Pseudomonadota</taxon>
        <taxon>Alphaproteobacteria</taxon>
        <taxon>Acetobacterales</taxon>
        <taxon>Acetobacteraceae</taxon>
        <taxon>Acidomonas</taxon>
    </lineage>
</organism>
<proteinExistence type="predicted"/>
<dbReference type="Proteomes" id="UP000019760">
    <property type="component" value="Unassembled WGS sequence"/>
</dbReference>
<feature type="region of interest" description="Disordered" evidence="1">
    <location>
        <begin position="1"/>
        <end position="21"/>
    </location>
</feature>
<reference evidence="2 3" key="2">
    <citation type="journal article" date="2014" name="FEMS Microbiol. Lett.">
        <title>Draft genomic DNA sequence of the facultatively methylotrophic bacterium Acidomonas methanolica type strain MB58.</title>
        <authorList>
            <person name="Higashiura N."/>
            <person name="Hadano H."/>
            <person name="Hirakawa H."/>
            <person name="Matsutani M."/>
            <person name="Takabe S."/>
            <person name="Matsushita K."/>
            <person name="Azuma Y."/>
        </authorList>
    </citation>
    <scope>NUCLEOTIDE SEQUENCE [LARGE SCALE GENOMIC DNA]</scope>
    <source>
        <strain evidence="2 3">MB58</strain>
    </source>
</reference>
<dbReference type="InterPro" id="IPR007922">
    <property type="entry name" value="DciA-like"/>
</dbReference>
<reference evidence="3" key="1">
    <citation type="journal article" date="2014" name="FEMS Microbiol. Lett.">
        <title>Draft Genomic DNA Sequence of the Facultatively Methylotrophic Bacterium Acidomonas methanolica type strain MB58.</title>
        <authorList>
            <person name="Higashiura N."/>
            <person name="Hadano H."/>
            <person name="Hirakawa H."/>
            <person name="Matsutani M."/>
            <person name="Takabe S."/>
            <person name="Matsushita K."/>
            <person name="Azuma Y."/>
        </authorList>
    </citation>
    <scope>NUCLEOTIDE SEQUENCE [LARGE SCALE GENOMIC DNA]</scope>
    <source>
        <strain evidence="3">MB58</strain>
    </source>
</reference>
<accession>A0A023D6W0</accession>
<dbReference type="RefSeq" id="WP_052511954.1">
    <property type="nucleotide sequence ID" value="NZ_BAND01000063.1"/>
</dbReference>
<evidence type="ECO:0008006" key="4">
    <source>
        <dbReference type="Google" id="ProtNLM"/>
    </source>
</evidence>
<gene>
    <name evidence="2" type="ORF">Amme_063_003</name>
</gene>
<sequence length="178" mass="19147">MTNDASRGKGMTGQGVTGRGGRSLGAVLTKVTAPVLRRHASPAARLMLDWEEIVGPALARLSAPRRLAAGTVTIACAGPVGMELQHRAPQLIERINAYFGPVRREFPDKTRVPALPVLHLKIVQDPALAADLPVTARRAASPVPVPGFGEGPLRDVLERMGGQIRARRSERDRRNVTF</sequence>
<dbReference type="AlphaFoldDB" id="A0A023D6W0"/>
<dbReference type="Pfam" id="PF05258">
    <property type="entry name" value="DciA"/>
    <property type="match status" value="1"/>
</dbReference>
<name>A0A023D6W0_ACIMT</name>
<comment type="caution">
    <text evidence="2">The sequence shown here is derived from an EMBL/GenBank/DDBJ whole genome shotgun (WGS) entry which is preliminary data.</text>
</comment>
<evidence type="ECO:0000313" key="2">
    <source>
        <dbReference type="EMBL" id="GAJ29465.1"/>
    </source>
</evidence>
<keyword evidence="3" id="KW-1185">Reference proteome</keyword>
<evidence type="ECO:0000313" key="3">
    <source>
        <dbReference type="Proteomes" id="UP000019760"/>
    </source>
</evidence>
<protein>
    <recommendedName>
        <fullName evidence="4">DUF721 domain-containing protein</fullName>
    </recommendedName>
</protein>